<dbReference type="InterPro" id="IPR001537">
    <property type="entry name" value="SpoU_MeTrfase"/>
</dbReference>
<dbReference type="SUPFAM" id="SSF55315">
    <property type="entry name" value="L30e-like"/>
    <property type="match status" value="1"/>
</dbReference>
<dbReference type="NCBIfam" id="TIGR00186">
    <property type="entry name" value="rRNA_methyl_3"/>
    <property type="match status" value="1"/>
</dbReference>
<gene>
    <name evidence="5" type="ORF">HNP65_000084</name>
</gene>
<dbReference type="InterPro" id="IPR029028">
    <property type="entry name" value="Alpha/beta_knot_MTases"/>
</dbReference>
<dbReference type="EC" id="2.1.1.185" evidence="5"/>
<dbReference type="PANTHER" id="PTHR46429">
    <property type="entry name" value="23S RRNA (GUANOSINE-2'-O-)-METHYLTRANSFERASE RLMB"/>
    <property type="match status" value="1"/>
</dbReference>
<dbReference type="EMBL" id="JACHEX010000001">
    <property type="protein sequence ID" value="MBB6061662.1"/>
    <property type="molecule type" value="Genomic_DNA"/>
</dbReference>
<protein>
    <submittedName>
        <fullName evidence="5">23S rRNA (Guanosine2251-2'-O)-methyltransferase</fullName>
        <ecNumber evidence="5">2.1.1.185</ecNumber>
    </submittedName>
</protein>
<name>A0A841GDP7_9BACT</name>
<dbReference type="GO" id="GO:0032259">
    <property type="term" value="P:methylation"/>
    <property type="evidence" value="ECO:0007669"/>
    <property type="project" value="UniProtKB-KW"/>
</dbReference>
<dbReference type="GO" id="GO:0008173">
    <property type="term" value="F:RNA methyltransferase activity"/>
    <property type="evidence" value="ECO:0007669"/>
    <property type="project" value="InterPro"/>
</dbReference>
<keyword evidence="2 5" id="KW-0489">Methyltransferase</keyword>
<dbReference type="CDD" id="cd18103">
    <property type="entry name" value="SpoU-like_RlmB"/>
    <property type="match status" value="1"/>
</dbReference>
<dbReference type="SUPFAM" id="SSF75217">
    <property type="entry name" value="alpha/beta knot"/>
    <property type="match status" value="1"/>
</dbReference>
<dbReference type="RefSeq" id="WP_184618439.1">
    <property type="nucleotide sequence ID" value="NZ_JACHEX010000001.1"/>
</dbReference>
<reference evidence="5 6" key="1">
    <citation type="submission" date="2020-08" db="EMBL/GenBank/DDBJ databases">
        <title>Genomic Encyclopedia of Type Strains, Phase IV (KMG-IV): sequencing the most valuable type-strain genomes for metagenomic binning, comparative biology and taxonomic classification.</title>
        <authorList>
            <person name="Goeker M."/>
        </authorList>
    </citation>
    <scope>NUCLEOTIDE SEQUENCE [LARGE SCALE GENOMIC DNA]</scope>
    <source>
        <strain evidence="5 6">DSM 13481</strain>
    </source>
</reference>
<accession>A0A841GDP7</accession>
<proteinExistence type="inferred from homology"/>
<dbReference type="GO" id="GO:0006396">
    <property type="term" value="P:RNA processing"/>
    <property type="evidence" value="ECO:0007669"/>
    <property type="project" value="InterPro"/>
</dbReference>
<dbReference type="AlphaFoldDB" id="A0A841GDP7"/>
<dbReference type="SMART" id="SM00967">
    <property type="entry name" value="SpoU_sub_bind"/>
    <property type="match status" value="1"/>
</dbReference>
<evidence type="ECO:0000259" key="4">
    <source>
        <dbReference type="SMART" id="SM00967"/>
    </source>
</evidence>
<dbReference type="FunFam" id="3.40.1280.10:FF:000008">
    <property type="entry name" value="Group 3 RNA methyltransferase TrmH"/>
    <property type="match status" value="1"/>
</dbReference>
<dbReference type="Pfam" id="PF08032">
    <property type="entry name" value="SpoU_sub_bind"/>
    <property type="match status" value="1"/>
</dbReference>
<evidence type="ECO:0000313" key="5">
    <source>
        <dbReference type="EMBL" id="MBB6061662.1"/>
    </source>
</evidence>
<evidence type="ECO:0000256" key="3">
    <source>
        <dbReference type="ARBA" id="ARBA00022679"/>
    </source>
</evidence>
<dbReference type="PANTHER" id="PTHR46429:SF1">
    <property type="entry name" value="23S RRNA (GUANOSINE-2'-O-)-METHYLTRANSFERASE RLMB"/>
    <property type="match status" value="1"/>
</dbReference>
<dbReference type="Pfam" id="PF00588">
    <property type="entry name" value="SpoU_methylase"/>
    <property type="match status" value="1"/>
</dbReference>
<sequence length="238" mass="26573">MKVYGRNILKEILETNTKVRMIYFSDTNSGELTDLIEEVKKRKLPFTIANKKVLQRLSNTEKHQGVVIDIGEFEYKDEGIIESLEKPFLVILDQIQDPHNFGAIIRTAVASGANAIIIPKKNSAQVTPTVVKVSVGTIFKINIIKTTNIARFIKNIKEMGIWVYGADTNGKVYYKTDLRKPVAIVLGNEGSGIRPNVKEKCDGLITIPMKNSVESLNVSVSAGILLYEVMRQNENFSS</sequence>
<organism evidence="5 6">
    <name type="scientific">Thermosipho japonicus</name>
    <dbReference type="NCBI Taxonomy" id="90323"/>
    <lineage>
        <taxon>Bacteria</taxon>
        <taxon>Thermotogati</taxon>
        <taxon>Thermotogota</taxon>
        <taxon>Thermotogae</taxon>
        <taxon>Thermotogales</taxon>
        <taxon>Fervidobacteriaceae</taxon>
        <taxon>Thermosipho</taxon>
    </lineage>
</organism>
<keyword evidence="6" id="KW-1185">Reference proteome</keyword>
<dbReference type="Proteomes" id="UP000555828">
    <property type="component" value="Unassembled WGS sequence"/>
</dbReference>
<evidence type="ECO:0000256" key="1">
    <source>
        <dbReference type="ARBA" id="ARBA00007228"/>
    </source>
</evidence>
<keyword evidence="3 5" id="KW-0808">Transferase</keyword>
<feature type="domain" description="RNA 2-O ribose methyltransferase substrate binding" evidence="4">
    <location>
        <begin position="2"/>
        <end position="76"/>
    </location>
</feature>
<evidence type="ECO:0000313" key="6">
    <source>
        <dbReference type="Proteomes" id="UP000555828"/>
    </source>
</evidence>
<comment type="similarity">
    <text evidence="1">Belongs to the class IV-like SAM-binding methyltransferase superfamily. RNA methyltransferase TrmH family.</text>
</comment>
<dbReference type="GO" id="GO:0005829">
    <property type="term" value="C:cytosol"/>
    <property type="evidence" value="ECO:0007669"/>
    <property type="project" value="TreeGrafter"/>
</dbReference>
<dbReference type="InterPro" id="IPR004441">
    <property type="entry name" value="rRNA_MeTrfase_TrmH"/>
</dbReference>
<dbReference type="Gene3D" id="3.30.1330.30">
    <property type="match status" value="1"/>
</dbReference>
<dbReference type="Gene3D" id="3.40.1280.10">
    <property type="match status" value="1"/>
</dbReference>
<dbReference type="InterPro" id="IPR013123">
    <property type="entry name" value="SpoU_subst-bd"/>
</dbReference>
<comment type="caution">
    <text evidence="5">The sequence shown here is derived from an EMBL/GenBank/DDBJ whole genome shotgun (WGS) entry which is preliminary data.</text>
</comment>
<dbReference type="InterPro" id="IPR029026">
    <property type="entry name" value="tRNA_m1G_MTases_N"/>
</dbReference>
<evidence type="ECO:0000256" key="2">
    <source>
        <dbReference type="ARBA" id="ARBA00022603"/>
    </source>
</evidence>
<dbReference type="GO" id="GO:0003723">
    <property type="term" value="F:RNA binding"/>
    <property type="evidence" value="ECO:0007669"/>
    <property type="project" value="InterPro"/>
</dbReference>
<dbReference type="InterPro" id="IPR029064">
    <property type="entry name" value="Ribosomal_eL30-like_sf"/>
</dbReference>